<keyword evidence="2" id="KW-0328">Glycosyltransferase</keyword>
<evidence type="ECO:0000259" key="1">
    <source>
        <dbReference type="Pfam" id="PF00535"/>
    </source>
</evidence>
<dbReference type="EMBL" id="JBHTOF010000096">
    <property type="protein sequence ID" value="MFD1466119.1"/>
    <property type="molecule type" value="Genomic_DNA"/>
</dbReference>
<organism evidence="2 3">
    <name type="scientific">Lapidilactobacillus mulanensis</name>
    <dbReference type="NCBI Taxonomy" id="2485999"/>
    <lineage>
        <taxon>Bacteria</taxon>
        <taxon>Bacillati</taxon>
        <taxon>Bacillota</taxon>
        <taxon>Bacilli</taxon>
        <taxon>Lactobacillales</taxon>
        <taxon>Lactobacillaceae</taxon>
        <taxon>Lapidilactobacillus</taxon>
    </lineage>
</organism>
<reference evidence="3" key="1">
    <citation type="journal article" date="2019" name="Int. J. Syst. Evol. Microbiol.">
        <title>The Global Catalogue of Microorganisms (GCM) 10K type strain sequencing project: providing services to taxonomists for standard genome sequencing and annotation.</title>
        <authorList>
            <consortium name="The Broad Institute Genomics Platform"/>
            <consortium name="The Broad Institute Genome Sequencing Center for Infectious Disease"/>
            <person name="Wu L."/>
            <person name="Ma J."/>
        </authorList>
    </citation>
    <scope>NUCLEOTIDE SEQUENCE [LARGE SCALE GENOMIC DNA]</scope>
    <source>
        <strain evidence="3">CCM 8951</strain>
    </source>
</reference>
<proteinExistence type="predicted"/>
<dbReference type="GO" id="GO:0016757">
    <property type="term" value="F:glycosyltransferase activity"/>
    <property type="evidence" value="ECO:0007669"/>
    <property type="project" value="UniProtKB-KW"/>
</dbReference>
<keyword evidence="2" id="KW-0808">Transferase</keyword>
<dbReference type="PANTHER" id="PTHR22916:SF3">
    <property type="entry name" value="UDP-GLCNAC:BETAGAL BETA-1,3-N-ACETYLGLUCOSAMINYLTRANSFERASE-LIKE PROTEIN 1"/>
    <property type="match status" value="1"/>
</dbReference>
<dbReference type="SUPFAM" id="SSF53448">
    <property type="entry name" value="Nucleotide-diphospho-sugar transferases"/>
    <property type="match status" value="1"/>
</dbReference>
<keyword evidence="3" id="KW-1185">Reference proteome</keyword>
<feature type="domain" description="Glycosyltransferase 2-like" evidence="1">
    <location>
        <begin position="1"/>
        <end position="142"/>
    </location>
</feature>
<dbReference type="InterPro" id="IPR029044">
    <property type="entry name" value="Nucleotide-diphossugar_trans"/>
</dbReference>
<dbReference type="Gene3D" id="3.90.550.10">
    <property type="entry name" value="Spore Coat Polysaccharide Biosynthesis Protein SpsA, Chain A"/>
    <property type="match status" value="1"/>
</dbReference>
<evidence type="ECO:0000313" key="3">
    <source>
        <dbReference type="Proteomes" id="UP001597244"/>
    </source>
</evidence>
<dbReference type="EC" id="2.4.-.-" evidence="2"/>
<dbReference type="InterPro" id="IPR001173">
    <property type="entry name" value="Glyco_trans_2-like"/>
</dbReference>
<dbReference type="RefSeq" id="WP_225417327.1">
    <property type="nucleotide sequence ID" value="NZ_RHOW01000018.1"/>
</dbReference>
<dbReference type="Proteomes" id="UP001597244">
    <property type="component" value="Unassembled WGS sequence"/>
</dbReference>
<accession>A0ABW4DNB6</accession>
<sequence length="232" mass="26788">MATYNGQATIERQLRSILPQLSNTDEVLIVDDQSSDDTIQIINDVFQESDIPHQIFINQVNQGPIASFERAITKAKGDYIYLSDQDDQWFSNKISVCQATFKLNKSDLVVHDAIVVDKNLQVIDNSWNHYNHNNVDQGVLGNLIKNGYTGAMMAFTNKVKQAILPFPRTIAMHDQWIFLVTKKNRYRIDSIKEPLMNYVRHGNNVTGQKRKKLPMILDRLTMIQCYWSIKRK</sequence>
<comment type="caution">
    <text evidence="2">The sequence shown here is derived from an EMBL/GenBank/DDBJ whole genome shotgun (WGS) entry which is preliminary data.</text>
</comment>
<evidence type="ECO:0000313" key="2">
    <source>
        <dbReference type="EMBL" id="MFD1466119.1"/>
    </source>
</evidence>
<name>A0ABW4DNB6_9LACO</name>
<gene>
    <name evidence="2" type="ORF">ACFQ4L_08605</name>
</gene>
<dbReference type="Pfam" id="PF00535">
    <property type="entry name" value="Glycos_transf_2"/>
    <property type="match status" value="1"/>
</dbReference>
<dbReference type="PANTHER" id="PTHR22916">
    <property type="entry name" value="GLYCOSYLTRANSFERASE"/>
    <property type="match status" value="1"/>
</dbReference>
<protein>
    <submittedName>
        <fullName evidence="2">Glycosyltransferase</fullName>
        <ecNumber evidence="2">2.4.-.-</ecNumber>
    </submittedName>
</protein>